<proteinExistence type="predicted"/>
<dbReference type="EMBL" id="CP061738">
    <property type="protein sequence ID" value="QOD38704.1"/>
    <property type="molecule type" value="Genomic_DNA"/>
</dbReference>
<sequence>MKKYIFLLALIPVLIGIILRSIDDTKQSITTGDKFYEVLFSKRDNKPLLEEIDSNWGYLANFEHAFNHISDSTPKDTASIYSSLANNKDAPDVLRELAQYLEVMNLLHLNGEKIDKDKIDNLVSNTVYPYSSQEAIAIIKIHNNDTKSAIEILHSLLNDRKCPTLIKANAQELLRIYGS</sequence>
<dbReference type="RefSeq" id="WP_191111455.1">
    <property type="nucleotide sequence ID" value="NZ_CP061738.1"/>
</dbReference>
<accession>A0A7M3U2R9</accession>
<protein>
    <submittedName>
        <fullName evidence="1">Uncharacterized protein</fullName>
    </submittedName>
</protein>
<reference evidence="1 2" key="1">
    <citation type="submission" date="2020-09" db="EMBL/GenBank/DDBJ databases">
        <title>An Earliest Endosymbiont, Wolbachia massiliensis sp. nov., Strain PL13 From the Bed Bug (Cimex hemipterius), Type strain of a New supergroup T.</title>
        <authorList>
            <person name="Laidoudi Y."/>
            <person name="Levasseur A."/>
            <person name="Medkour H."/>
            <person name="Maaloum M."/>
            <person name="BenKhedher M."/>
            <person name="Sambou M."/>
            <person name="Bassene H."/>
            <person name="Davoust B."/>
            <person name="Fenollar F."/>
            <person name="Raoult D."/>
            <person name="Mediannikov O."/>
        </authorList>
    </citation>
    <scope>NUCLEOTIDE SEQUENCE [LARGE SCALE GENOMIC DNA]</scope>
    <source>
        <strain evidence="1 2">PL13</strain>
    </source>
</reference>
<evidence type="ECO:0000313" key="1">
    <source>
        <dbReference type="EMBL" id="QOD38704.1"/>
    </source>
</evidence>
<name>A0A7M3U2R9_9RICK</name>
<gene>
    <name evidence="1" type="ORF">ID128_02490</name>
</gene>
<dbReference type="KEGG" id="wms:ID128_02490"/>
<organism evidence="1 2">
    <name type="scientific">Candidatus Wolbachia massiliensis</name>
    <dbReference type="NCBI Taxonomy" id="1845000"/>
    <lineage>
        <taxon>Bacteria</taxon>
        <taxon>Pseudomonadati</taxon>
        <taxon>Pseudomonadota</taxon>
        <taxon>Alphaproteobacteria</taxon>
        <taxon>Rickettsiales</taxon>
        <taxon>Anaplasmataceae</taxon>
        <taxon>Wolbachieae</taxon>
        <taxon>Wolbachia</taxon>
    </lineage>
</organism>
<dbReference type="Proteomes" id="UP000516514">
    <property type="component" value="Chromosome"/>
</dbReference>
<dbReference type="AlphaFoldDB" id="A0A7M3U2R9"/>
<keyword evidence="2" id="KW-1185">Reference proteome</keyword>
<evidence type="ECO:0000313" key="2">
    <source>
        <dbReference type="Proteomes" id="UP000516514"/>
    </source>
</evidence>